<keyword evidence="4 7" id="KW-0812">Transmembrane</keyword>
<sequence length="512" mass="56099">MEEPLLPRDEEFVPGTKTWQRSQLTVELEKVSRLAAPMATVTIAQYLLPVISVMVAGHNGELQLSGVALATSFTNVSGFSIMYGLVGALETLCGQAYGAKQYEKIGTYTYSAIASNIPICFLISVLWIYIDTLLISLGQDPDISKVAGSYAFWLIPALFGQAIVIPLTRFLQTQGLVLPLLYTAVTTLLFHIPVCWILVSLFGLGSNGAALAISVSFWFYALILACYVRFSTSCEKTRGFVSEDFVSCVKQFFQYGIPSAAMTCLEWWLFELLILLSGLLPNPKLETSVLSICKYQPDVLYVILTTAALHYVIPAGIAASVSTRVSNNLGAGNPQVARVSILAGLCLWFIESFIFSTLLFTCKNIVGYAFSNSKEVVGYVADLSPLLCLSFVLDGFTAVLNGVARGSGWQHIGAWNNVVSYYLVGAPVRVYLAFSREFNGKGLWCGVVVGSAVQAIILSFVTASMNWNEQAEEENSLNWKWIGINDEGCFLFNQFCFISILVYKCHSSIINK</sequence>
<evidence type="ECO:0000256" key="6">
    <source>
        <dbReference type="ARBA" id="ARBA00023136"/>
    </source>
</evidence>
<dbReference type="PANTHER" id="PTHR11206">
    <property type="entry name" value="MULTIDRUG RESISTANCE PROTEIN"/>
    <property type="match status" value="1"/>
</dbReference>
<evidence type="ECO:0000313" key="9">
    <source>
        <dbReference type="Proteomes" id="UP000836841"/>
    </source>
</evidence>
<dbReference type="GO" id="GO:0042910">
    <property type="term" value="F:xenobiotic transmembrane transporter activity"/>
    <property type="evidence" value="ECO:0007669"/>
    <property type="project" value="InterPro"/>
</dbReference>
<comment type="subcellular location">
    <subcellularLocation>
        <location evidence="1">Membrane</location>
        <topology evidence="1">Multi-pass membrane protein</topology>
    </subcellularLocation>
</comment>
<evidence type="ECO:0000256" key="4">
    <source>
        <dbReference type="ARBA" id="ARBA00022692"/>
    </source>
</evidence>
<feature type="transmembrane region" description="Helical" evidence="7">
    <location>
        <begin position="34"/>
        <end position="56"/>
    </location>
</feature>
<reference evidence="8 9" key="1">
    <citation type="submission" date="2022-03" db="EMBL/GenBank/DDBJ databases">
        <authorList>
            <person name="Nunn A."/>
            <person name="Chopra R."/>
            <person name="Nunn A."/>
            <person name="Contreras Garrido A."/>
        </authorList>
    </citation>
    <scope>NUCLEOTIDE SEQUENCE [LARGE SCALE GENOMIC DNA]</scope>
</reference>
<feature type="transmembrane region" description="Helical" evidence="7">
    <location>
        <begin position="150"/>
        <end position="168"/>
    </location>
</feature>
<dbReference type="GO" id="GO:0016020">
    <property type="term" value="C:membrane"/>
    <property type="evidence" value="ECO:0007669"/>
    <property type="project" value="UniProtKB-SubCell"/>
</dbReference>
<dbReference type="Proteomes" id="UP000836841">
    <property type="component" value="Chromosome 3"/>
</dbReference>
<dbReference type="GO" id="GO:1990961">
    <property type="term" value="P:xenobiotic detoxification by transmembrane export across the plasma membrane"/>
    <property type="evidence" value="ECO:0007669"/>
    <property type="project" value="InterPro"/>
</dbReference>
<feature type="transmembrane region" description="Helical" evidence="7">
    <location>
        <begin position="341"/>
        <end position="362"/>
    </location>
</feature>
<feature type="transmembrane region" description="Helical" evidence="7">
    <location>
        <begin position="412"/>
        <end position="431"/>
    </location>
</feature>
<dbReference type="GO" id="GO:0015297">
    <property type="term" value="F:antiporter activity"/>
    <property type="evidence" value="ECO:0007669"/>
    <property type="project" value="InterPro"/>
</dbReference>
<proteinExistence type="inferred from homology"/>
<gene>
    <name evidence="8" type="ORF">TAV2_LOCUS9936</name>
</gene>
<dbReference type="Pfam" id="PF01554">
    <property type="entry name" value="MatE"/>
    <property type="match status" value="2"/>
</dbReference>
<feature type="transmembrane region" description="Helical" evidence="7">
    <location>
        <begin position="208"/>
        <end position="228"/>
    </location>
</feature>
<feature type="transmembrane region" description="Helical" evidence="7">
    <location>
        <begin position="481"/>
        <end position="503"/>
    </location>
</feature>
<dbReference type="InterPro" id="IPR045069">
    <property type="entry name" value="MATE_euk"/>
</dbReference>
<evidence type="ECO:0000256" key="5">
    <source>
        <dbReference type="ARBA" id="ARBA00022989"/>
    </source>
</evidence>
<comment type="similarity">
    <text evidence="2 7">Belongs to the multi antimicrobial extrusion (MATE) (TC 2.A.66.1) family.</text>
</comment>
<feature type="transmembrane region" description="Helical" evidence="7">
    <location>
        <begin position="107"/>
        <end position="130"/>
    </location>
</feature>
<keyword evidence="5 7" id="KW-1133">Transmembrane helix</keyword>
<feature type="transmembrane region" description="Helical" evidence="7">
    <location>
        <begin position="299"/>
        <end position="321"/>
    </location>
</feature>
<keyword evidence="6 7" id="KW-0472">Membrane</keyword>
<dbReference type="InterPro" id="IPR002528">
    <property type="entry name" value="MATE_fam"/>
</dbReference>
<dbReference type="EMBL" id="OU466859">
    <property type="protein sequence ID" value="CAH2052482.1"/>
    <property type="molecule type" value="Genomic_DNA"/>
</dbReference>
<name>A0AAU9RXD1_THLAR</name>
<keyword evidence="3" id="KW-0813">Transport</keyword>
<evidence type="ECO:0000256" key="7">
    <source>
        <dbReference type="RuleBase" id="RU004914"/>
    </source>
</evidence>
<feature type="transmembrane region" description="Helical" evidence="7">
    <location>
        <begin position="180"/>
        <end position="202"/>
    </location>
</feature>
<protein>
    <recommendedName>
        <fullName evidence="7">Protein DETOXIFICATION</fullName>
    </recommendedName>
    <alternativeName>
        <fullName evidence="7">Multidrug and toxic compound extrusion protein</fullName>
    </alternativeName>
</protein>
<dbReference type="NCBIfam" id="TIGR00797">
    <property type="entry name" value="matE"/>
    <property type="match status" value="1"/>
</dbReference>
<evidence type="ECO:0000256" key="3">
    <source>
        <dbReference type="ARBA" id="ARBA00022448"/>
    </source>
</evidence>
<evidence type="ECO:0000256" key="2">
    <source>
        <dbReference type="ARBA" id="ARBA00010199"/>
    </source>
</evidence>
<organism evidence="8 9">
    <name type="scientific">Thlaspi arvense</name>
    <name type="common">Field penny-cress</name>
    <dbReference type="NCBI Taxonomy" id="13288"/>
    <lineage>
        <taxon>Eukaryota</taxon>
        <taxon>Viridiplantae</taxon>
        <taxon>Streptophyta</taxon>
        <taxon>Embryophyta</taxon>
        <taxon>Tracheophyta</taxon>
        <taxon>Spermatophyta</taxon>
        <taxon>Magnoliopsida</taxon>
        <taxon>eudicotyledons</taxon>
        <taxon>Gunneridae</taxon>
        <taxon>Pentapetalae</taxon>
        <taxon>rosids</taxon>
        <taxon>malvids</taxon>
        <taxon>Brassicales</taxon>
        <taxon>Brassicaceae</taxon>
        <taxon>Thlaspideae</taxon>
        <taxon>Thlaspi</taxon>
    </lineage>
</organism>
<dbReference type="AlphaFoldDB" id="A0AAU9RXD1"/>
<evidence type="ECO:0000256" key="1">
    <source>
        <dbReference type="ARBA" id="ARBA00004141"/>
    </source>
</evidence>
<evidence type="ECO:0000313" key="8">
    <source>
        <dbReference type="EMBL" id="CAH2052482.1"/>
    </source>
</evidence>
<feature type="transmembrane region" description="Helical" evidence="7">
    <location>
        <begin position="62"/>
        <end position="86"/>
    </location>
</feature>
<dbReference type="CDD" id="cd13132">
    <property type="entry name" value="MATE_eukaryotic"/>
    <property type="match status" value="1"/>
</dbReference>
<accession>A0AAU9RXD1</accession>
<feature type="transmembrane region" description="Helical" evidence="7">
    <location>
        <begin position="383"/>
        <end position="400"/>
    </location>
</feature>
<feature type="transmembrane region" description="Helical" evidence="7">
    <location>
        <begin position="443"/>
        <end position="461"/>
    </location>
</feature>
<keyword evidence="9" id="KW-1185">Reference proteome</keyword>